<sequence length="98" mass="10895">MQEDSAASGWLVYLVRTAAGSLYCGVTNDMERRFREHCADGPRSAKALRGRGPLQLVFTYPAADKQQAMQLEWQIKQWPKARKEALVSGLIGLDAIIS</sequence>
<protein>
    <submittedName>
        <fullName evidence="2">GIY-YIG nuclease family protein</fullName>
    </submittedName>
</protein>
<evidence type="ECO:0000256" key="1">
    <source>
        <dbReference type="ARBA" id="ARBA00007435"/>
    </source>
</evidence>
<dbReference type="SUPFAM" id="SSF82771">
    <property type="entry name" value="GIY-YIG endonuclease"/>
    <property type="match status" value="1"/>
</dbReference>
<dbReference type="InterPro" id="IPR035901">
    <property type="entry name" value="GIY-YIG_endonuc_sf"/>
</dbReference>
<evidence type="ECO:0000313" key="2">
    <source>
        <dbReference type="EMBL" id="QQD23425.1"/>
    </source>
</evidence>
<dbReference type="EMBL" id="CP046056">
    <property type="protein sequence ID" value="QQD23425.1"/>
    <property type="molecule type" value="Genomic_DNA"/>
</dbReference>
<proteinExistence type="inferred from homology"/>
<keyword evidence="3" id="KW-1185">Reference proteome</keyword>
<reference evidence="2 3" key="1">
    <citation type="submission" date="2019-11" db="EMBL/GenBank/DDBJ databases">
        <title>Venatorbacter sp. nov. a predator of Campylobacter and other Gram-negative bacteria.</title>
        <authorList>
            <person name="Saeedi A."/>
            <person name="Cummings N.J."/>
            <person name="Connerton I.F."/>
            <person name="Connerton P.L."/>
        </authorList>
    </citation>
    <scope>NUCLEOTIDE SEQUENCE [LARGE SCALE GENOMIC DNA]</scope>
    <source>
        <strain evidence="2">XL5</strain>
    </source>
</reference>
<dbReference type="PROSITE" id="PS50164">
    <property type="entry name" value="GIY_YIG"/>
    <property type="match status" value="1"/>
</dbReference>
<accession>A0A9E8FKQ5</accession>
<name>A0A9E8FKQ5_9GAMM</name>
<evidence type="ECO:0000313" key="3">
    <source>
        <dbReference type="Proteomes" id="UP000596074"/>
    </source>
</evidence>
<dbReference type="CDD" id="cd10456">
    <property type="entry name" value="GIY-YIG_UPF0213"/>
    <property type="match status" value="1"/>
</dbReference>
<dbReference type="InterPro" id="IPR000305">
    <property type="entry name" value="GIY-YIG_endonuc"/>
</dbReference>
<dbReference type="Pfam" id="PF01541">
    <property type="entry name" value="GIY-YIG"/>
    <property type="match status" value="1"/>
</dbReference>
<dbReference type="Proteomes" id="UP000596074">
    <property type="component" value="Chromosome"/>
</dbReference>
<gene>
    <name evidence="2" type="ORF">GJQ55_02525</name>
</gene>
<dbReference type="InterPro" id="IPR050190">
    <property type="entry name" value="UPF0213_domain"/>
</dbReference>
<dbReference type="RefSeq" id="WP_228345949.1">
    <property type="nucleotide sequence ID" value="NZ_CP045550.1"/>
</dbReference>
<dbReference type="PANTHER" id="PTHR34477:SF1">
    <property type="entry name" value="UPF0213 PROTEIN YHBQ"/>
    <property type="match status" value="1"/>
</dbReference>
<comment type="similarity">
    <text evidence="1">Belongs to the UPF0213 family.</text>
</comment>
<dbReference type="PANTHER" id="PTHR34477">
    <property type="entry name" value="UPF0213 PROTEIN YHBQ"/>
    <property type="match status" value="1"/>
</dbReference>
<dbReference type="AlphaFoldDB" id="A0A9E8FKQ5"/>
<organism evidence="2 3">
    <name type="scientific">Venatoribacter cucullus</name>
    <dbReference type="NCBI Taxonomy" id="2661630"/>
    <lineage>
        <taxon>Bacteria</taxon>
        <taxon>Pseudomonadati</taxon>
        <taxon>Pseudomonadota</taxon>
        <taxon>Gammaproteobacteria</taxon>
        <taxon>Oceanospirillales</taxon>
        <taxon>Oceanospirillaceae</taxon>
        <taxon>Venatoribacter</taxon>
    </lineage>
</organism>
<dbReference type="KEGG" id="vcw:GJQ55_02525"/>
<dbReference type="Gene3D" id="3.40.1440.10">
    <property type="entry name" value="GIY-YIG endonuclease"/>
    <property type="match status" value="1"/>
</dbReference>